<dbReference type="OrthoDB" id="8443793at2"/>
<sequence length="184" mass="20172">MANKAQNKHRLRVSTLDTQKPTAFEMTPAATARKAIAAQLELLDLRKLRFTGDIRATGDSNWTLEGLLGATVVQPCVVTLEPVTTRLDVPVLREFIDGLERPAEDEEEIEILPDDNSEPLGSHIDLQTVLIEALSLALPLYPRADGAELTETNFAPEGIQPMSDEDTKPFAGLASLRDKLEKGE</sequence>
<accession>A0A347UH23</accession>
<name>A0A347UH23_9RHOB</name>
<dbReference type="EMBL" id="CP032125">
    <property type="protein sequence ID" value="AXX98151.1"/>
    <property type="molecule type" value="Genomic_DNA"/>
</dbReference>
<reference evidence="1 2" key="1">
    <citation type="submission" date="2018-09" db="EMBL/GenBank/DDBJ databases">
        <title>Profundibacter amoris BAR1 gen. nov., sp. nov., a new member of the Roseobacter clade isolated at Lokis Castle Vent Field on the Arctic Mid-Oceanic Ridge.</title>
        <authorList>
            <person name="Le Moine Bauer S."/>
            <person name="Sjoeberg A.G."/>
            <person name="L'Haridon S."/>
            <person name="Stokke R."/>
            <person name="Roalkvam I."/>
            <person name="Steen I.H."/>
            <person name="Dahle H."/>
        </authorList>
    </citation>
    <scope>NUCLEOTIDE SEQUENCE [LARGE SCALE GENOMIC DNA]</scope>
    <source>
        <strain evidence="1 2">BAR1</strain>
    </source>
</reference>
<dbReference type="AlphaFoldDB" id="A0A347UH23"/>
<evidence type="ECO:0000313" key="2">
    <source>
        <dbReference type="Proteomes" id="UP000261704"/>
    </source>
</evidence>
<dbReference type="KEGG" id="pamo:BAR1_09540"/>
<dbReference type="Proteomes" id="UP000261704">
    <property type="component" value="Chromosome"/>
</dbReference>
<organism evidence="1 2">
    <name type="scientific">Profundibacter amoris</name>
    <dbReference type="NCBI Taxonomy" id="2171755"/>
    <lineage>
        <taxon>Bacteria</taxon>
        <taxon>Pseudomonadati</taxon>
        <taxon>Pseudomonadota</taxon>
        <taxon>Alphaproteobacteria</taxon>
        <taxon>Rhodobacterales</taxon>
        <taxon>Paracoccaceae</taxon>
        <taxon>Profundibacter</taxon>
    </lineage>
</organism>
<dbReference type="Pfam" id="PF02620">
    <property type="entry name" value="YceD"/>
    <property type="match status" value="1"/>
</dbReference>
<proteinExistence type="predicted"/>
<gene>
    <name evidence="1" type="ORF">BAR1_09540</name>
</gene>
<protein>
    <submittedName>
        <fullName evidence="1">DUF177 domain-containing protein</fullName>
    </submittedName>
</protein>
<dbReference type="InterPro" id="IPR003772">
    <property type="entry name" value="YceD"/>
</dbReference>
<keyword evidence="2" id="KW-1185">Reference proteome</keyword>
<evidence type="ECO:0000313" key="1">
    <source>
        <dbReference type="EMBL" id="AXX98151.1"/>
    </source>
</evidence>